<evidence type="ECO:0000256" key="4">
    <source>
        <dbReference type="ARBA" id="ARBA00022771"/>
    </source>
</evidence>
<dbReference type="SMART" id="SM00868">
    <property type="entry name" value="zf-AD"/>
    <property type="match status" value="2"/>
</dbReference>
<feature type="domain" description="C2H2-type" evidence="11">
    <location>
        <begin position="421"/>
        <end position="448"/>
    </location>
</feature>
<dbReference type="PROSITE" id="PS00028">
    <property type="entry name" value="ZINC_FINGER_C2H2_1"/>
    <property type="match status" value="2"/>
</dbReference>
<dbReference type="OrthoDB" id="7973365at2759"/>
<dbReference type="Pfam" id="PF00096">
    <property type="entry name" value="zf-C2H2"/>
    <property type="match status" value="2"/>
</dbReference>
<evidence type="ECO:0000256" key="5">
    <source>
        <dbReference type="ARBA" id="ARBA00022833"/>
    </source>
</evidence>
<keyword evidence="2" id="KW-0479">Metal-binding</keyword>
<dbReference type="VEuPathDB" id="VectorBase:MDOA016871"/>
<evidence type="ECO:0000259" key="11">
    <source>
        <dbReference type="PROSITE" id="PS50157"/>
    </source>
</evidence>
<dbReference type="PANTHER" id="PTHR24388">
    <property type="entry name" value="ZINC FINGER PROTEIN"/>
    <property type="match status" value="1"/>
</dbReference>
<dbReference type="InterPro" id="IPR050527">
    <property type="entry name" value="Snail/Krueppel_Znf"/>
</dbReference>
<evidence type="ECO:0000256" key="7">
    <source>
        <dbReference type="ARBA" id="ARBA00023242"/>
    </source>
</evidence>
<evidence type="ECO:0000313" key="12">
    <source>
        <dbReference type="EnsemblMetazoa" id="MDOA016871-PB"/>
    </source>
</evidence>
<dbReference type="RefSeq" id="XP_011292733.2">
    <property type="nucleotide sequence ID" value="XM_011294431.3"/>
</dbReference>
<dbReference type="RefSeq" id="XP_011292732.2">
    <property type="nucleotide sequence ID" value="XM_011294430.3"/>
</dbReference>
<keyword evidence="7" id="KW-0539">Nucleus</keyword>
<dbReference type="KEGG" id="mde:105261841"/>
<evidence type="ECO:0000256" key="10">
    <source>
        <dbReference type="SAM" id="MobiDB-lite"/>
    </source>
</evidence>
<comment type="similarity">
    <text evidence="8">Belongs to the snail C2H2-type zinc-finger protein family.</text>
</comment>
<dbReference type="SMART" id="SM00355">
    <property type="entry name" value="ZnF_C2H2"/>
    <property type="match status" value="6"/>
</dbReference>
<dbReference type="EnsemblMetazoa" id="MDOA016871-RB">
    <property type="protein sequence ID" value="MDOA016871-PB"/>
    <property type="gene ID" value="MDOA016871"/>
</dbReference>
<dbReference type="InterPro" id="IPR036236">
    <property type="entry name" value="Znf_C2H2_sf"/>
</dbReference>
<comment type="subcellular location">
    <subcellularLocation>
        <location evidence="1">Nucleus</location>
    </subcellularLocation>
</comment>
<name>A0A1I8NL25_MUSDO</name>
<dbReference type="EnsemblMetazoa" id="MDOA016871-RA">
    <property type="protein sequence ID" value="MDOA016871-PA"/>
    <property type="gene ID" value="MDOA016871"/>
</dbReference>
<organism evidence="12">
    <name type="scientific">Musca domestica</name>
    <name type="common">House fly</name>
    <dbReference type="NCBI Taxonomy" id="7370"/>
    <lineage>
        <taxon>Eukaryota</taxon>
        <taxon>Metazoa</taxon>
        <taxon>Ecdysozoa</taxon>
        <taxon>Arthropoda</taxon>
        <taxon>Hexapoda</taxon>
        <taxon>Insecta</taxon>
        <taxon>Pterygota</taxon>
        <taxon>Neoptera</taxon>
        <taxon>Endopterygota</taxon>
        <taxon>Diptera</taxon>
        <taxon>Brachycera</taxon>
        <taxon>Muscomorpha</taxon>
        <taxon>Muscoidea</taxon>
        <taxon>Muscidae</taxon>
        <taxon>Musca</taxon>
    </lineage>
</organism>
<keyword evidence="4 9" id="KW-0863">Zinc-finger</keyword>
<feature type="region of interest" description="Disordered" evidence="10">
    <location>
        <begin position="249"/>
        <end position="275"/>
    </location>
</feature>
<accession>A0A1I8NL25</accession>
<protein>
    <recommendedName>
        <fullName evidence="11">C2H2-type domain-containing protein</fullName>
    </recommendedName>
</protein>
<dbReference type="GO" id="GO:0008270">
    <property type="term" value="F:zinc ion binding"/>
    <property type="evidence" value="ECO:0007669"/>
    <property type="project" value="UniProtKB-KW"/>
</dbReference>
<keyword evidence="3" id="KW-0677">Repeat</keyword>
<evidence type="ECO:0000256" key="8">
    <source>
        <dbReference type="ARBA" id="ARBA00037948"/>
    </source>
</evidence>
<dbReference type="GO" id="GO:0005634">
    <property type="term" value="C:nucleus"/>
    <property type="evidence" value="ECO:0007669"/>
    <property type="project" value="UniProtKB-SubCell"/>
</dbReference>
<sequence>MTELLCRLCANPCTGSRYKNLYDDFEVYNLTTKYFDPMFLNANYEIGAICFKCWYSMVDFHKLQENSNRIRTQQMKKDDQFEFYKQTICPICDCDLKENGKMSNLSYGDLAHKKVLIKYFKTEASNDDLNIKSICLKCWSRIFKFQKFQDDVLGAQSKFIKDEVRSDAATSDVTIYNIPIKTENYNHITLKNTLVINEPEKTYLHEYNSNSKYKESDEYAQNITMNHNFVIKEEPELQLFDVHDEDQSESNYVDNNINDSSIDDDDYDEHDPLKKTDERRKTIPELDAIIAKWRPTLECLVCGVVRPTFSLLQKHFSDKHPNIKCHIICCQCKLQSHYYIEEHLRYHEDPNSFKCKICGHTNITRLRLKRHMDYWHSEKNNKKINMTEDQSKLLCKECGKNAKTLGALRKHMHRHEAKRKFKCTICDRGFRGRTDLRTHLASHANNTCFICSLQFKNITKLRAHQANEHGNLSERNVIKIENELM</sequence>
<evidence type="ECO:0000256" key="6">
    <source>
        <dbReference type="ARBA" id="ARBA00023125"/>
    </source>
</evidence>
<dbReference type="InterPro" id="IPR012934">
    <property type="entry name" value="Znf_AD"/>
</dbReference>
<evidence type="ECO:0000256" key="1">
    <source>
        <dbReference type="ARBA" id="ARBA00004123"/>
    </source>
</evidence>
<dbReference type="InterPro" id="IPR013087">
    <property type="entry name" value="Znf_C2H2_type"/>
</dbReference>
<keyword evidence="5" id="KW-0862">Zinc</keyword>
<dbReference type="PANTHER" id="PTHR24388:SF54">
    <property type="entry name" value="PROTEIN ESCARGOT"/>
    <property type="match status" value="1"/>
</dbReference>
<dbReference type="GO" id="GO:0000978">
    <property type="term" value="F:RNA polymerase II cis-regulatory region sequence-specific DNA binding"/>
    <property type="evidence" value="ECO:0007669"/>
    <property type="project" value="TreeGrafter"/>
</dbReference>
<dbReference type="GO" id="GO:0000981">
    <property type="term" value="F:DNA-binding transcription factor activity, RNA polymerase II-specific"/>
    <property type="evidence" value="ECO:0007669"/>
    <property type="project" value="TreeGrafter"/>
</dbReference>
<dbReference type="AlphaFoldDB" id="A0A1I8NL25"/>
<feature type="domain" description="C2H2-type" evidence="11">
    <location>
        <begin position="393"/>
        <end position="420"/>
    </location>
</feature>
<dbReference type="VEuPathDB" id="VectorBase:MDOMA2_009237"/>
<reference evidence="12" key="1">
    <citation type="submission" date="2020-05" db="UniProtKB">
        <authorList>
            <consortium name="EnsemblMetazoa"/>
        </authorList>
    </citation>
    <scope>IDENTIFICATION</scope>
    <source>
        <strain evidence="12">Aabys</strain>
    </source>
</reference>
<dbReference type="SUPFAM" id="SSF57667">
    <property type="entry name" value="beta-beta-alpha zinc fingers"/>
    <property type="match status" value="2"/>
</dbReference>
<feature type="compositionally biased region" description="Low complexity" evidence="10">
    <location>
        <begin position="250"/>
        <end position="260"/>
    </location>
</feature>
<gene>
    <name evidence="12" type="primary">105261841</name>
</gene>
<evidence type="ECO:0000256" key="9">
    <source>
        <dbReference type="PROSITE-ProRule" id="PRU00042"/>
    </source>
</evidence>
<evidence type="ECO:0000256" key="2">
    <source>
        <dbReference type="ARBA" id="ARBA00022723"/>
    </source>
</evidence>
<dbReference type="Gene3D" id="3.30.160.60">
    <property type="entry name" value="Classic Zinc Finger"/>
    <property type="match status" value="2"/>
</dbReference>
<proteinExistence type="inferred from homology"/>
<dbReference type="Gene3D" id="3.40.1800.20">
    <property type="match status" value="2"/>
</dbReference>
<feature type="domain" description="C2H2-type" evidence="11">
    <location>
        <begin position="353"/>
        <end position="381"/>
    </location>
</feature>
<keyword evidence="6" id="KW-0238">DNA-binding</keyword>
<dbReference type="PROSITE" id="PS50157">
    <property type="entry name" value="ZINC_FINGER_C2H2_2"/>
    <property type="match status" value="3"/>
</dbReference>
<evidence type="ECO:0000256" key="3">
    <source>
        <dbReference type="ARBA" id="ARBA00022737"/>
    </source>
</evidence>